<name>A0ACC1PMU9_9APHY</name>
<accession>A0ACC1PMU9</accession>
<dbReference type="Proteomes" id="UP001144978">
    <property type="component" value="Unassembled WGS sequence"/>
</dbReference>
<gene>
    <name evidence="1" type="ORF">NUW54_g7180</name>
</gene>
<dbReference type="EMBL" id="JANSHE010002025">
    <property type="protein sequence ID" value="KAJ2996987.1"/>
    <property type="molecule type" value="Genomic_DNA"/>
</dbReference>
<sequence>MSDTPIPTLRSITLPPPLAQRKRVARWAVILSGLSDKERAVCILVSRTFRYAVYLSASSILLRDYNGRRLQQDVLRAYPQAMTDMWPYLRLREAEVAERRRMYEASFLPRFFRRCGMTNPIAAHLWASPDDPRQIAIALSFALTRVWFELSLGSSDGSKSDPRSWLRGTIIDVQEVVRGDVWSVSIQHSRTAAQAGARETLHVLESTCEVVGRSEREGRDGGKLEDPSSVEIRADWSAYIANCSEPSSDAASLLSRVKWPCREEFMQGISKIWLKRIAGEGNLGQAKLAVAERYVLASVVGNRSSPG</sequence>
<protein>
    <submittedName>
        <fullName evidence="1">Uncharacterized protein</fullName>
    </submittedName>
</protein>
<evidence type="ECO:0000313" key="1">
    <source>
        <dbReference type="EMBL" id="KAJ2996987.1"/>
    </source>
</evidence>
<keyword evidence="2" id="KW-1185">Reference proteome</keyword>
<evidence type="ECO:0000313" key="2">
    <source>
        <dbReference type="Proteomes" id="UP001144978"/>
    </source>
</evidence>
<comment type="caution">
    <text evidence="1">The sequence shown here is derived from an EMBL/GenBank/DDBJ whole genome shotgun (WGS) entry which is preliminary data.</text>
</comment>
<reference evidence="1" key="1">
    <citation type="submission" date="2022-08" db="EMBL/GenBank/DDBJ databases">
        <title>Genome Sequence of Pycnoporus sanguineus.</title>
        <authorList>
            <person name="Buettner E."/>
        </authorList>
    </citation>
    <scope>NUCLEOTIDE SEQUENCE</scope>
    <source>
        <strain evidence="1">CG-C14</strain>
    </source>
</reference>
<proteinExistence type="predicted"/>
<organism evidence="1 2">
    <name type="scientific">Trametes sanguinea</name>
    <dbReference type="NCBI Taxonomy" id="158606"/>
    <lineage>
        <taxon>Eukaryota</taxon>
        <taxon>Fungi</taxon>
        <taxon>Dikarya</taxon>
        <taxon>Basidiomycota</taxon>
        <taxon>Agaricomycotina</taxon>
        <taxon>Agaricomycetes</taxon>
        <taxon>Polyporales</taxon>
        <taxon>Polyporaceae</taxon>
        <taxon>Trametes</taxon>
    </lineage>
</organism>